<dbReference type="KEGG" id="ahal:FTX54_002595"/>
<evidence type="ECO:0000313" key="2">
    <source>
        <dbReference type="Proteomes" id="UP000321816"/>
    </source>
</evidence>
<sequence>MRRQLLLCLYYRKLEWTWGDSGAIKDEPKIHPARPQGGRD</sequence>
<proteinExistence type="predicted"/>
<dbReference type="RefSeq" id="WP_281285237.1">
    <property type="nucleotide sequence ID" value="NZ_CP144914.1"/>
</dbReference>
<organism evidence="1 2">
    <name type="scientific">Alkalicoccus halolimnae</name>
    <dbReference type="NCBI Taxonomy" id="1667239"/>
    <lineage>
        <taxon>Bacteria</taxon>
        <taxon>Bacillati</taxon>
        <taxon>Bacillota</taxon>
        <taxon>Bacilli</taxon>
        <taxon>Bacillales</taxon>
        <taxon>Bacillaceae</taxon>
        <taxon>Alkalicoccus</taxon>
    </lineage>
</organism>
<reference evidence="1 2" key="1">
    <citation type="submission" date="2024-01" db="EMBL/GenBank/DDBJ databases">
        <title>Complete Genome Sequence of Alkalicoccus halolimnae BZ-SZ-XJ29T, a Moderately Halophilic Bacterium Isolated from a Salt Lake.</title>
        <authorList>
            <person name="Zhao B."/>
        </authorList>
    </citation>
    <scope>NUCLEOTIDE SEQUENCE [LARGE SCALE GENOMIC DNA]</scope>
    <source>
        <strain evidence="1 2">BZ-SZ-XJ29</strain>
    </source>
</reference>
<protein>
    <submittedName>
        <fullName evidence="1">Uncharacterized protein</fullName>
    </submittedName>
</protein>
<evidence type="ECO:0000313" key="1">
    <source>
        <dbReference type="EMBL" id="WWD80473.1"/>
    </source>
</evidence>
<name>A0AAJ8LSM0_9BACI</name>
<accession>A0AAJ8LSM0</accession>
<dbReference type="Proteomes" id="UP000321816">
    <property type="component" value="Chromosome"/>
</dbReference>
<dbReference type="AlphaFoldDB" id="A0AAJ8LSM0"/>
<gene>
    <name evidence="1" type="ORF">FTX54_002595</name>
</gene>
<keyword evidence="2" id="KW-1185">Reference proteome</keyword>
<dbReference type="EMBL" id="CP144914">
    <property type="protein sequence ID" value="WWD80473.1"/>
    <property type="molecule type" value="Genomic_DNA"/>
</dbReference>